<accession>A0ABR4Q5F4</accession>
<comment type="caution">
    <text evidence="5">The sequence shown here is derived from an EMBL/GenBank/DDBJ whole genome shotgun (WGS) entry which is preliminary data.</text>
</comment>
<reference evidence="5 6" key="1">
    <citation type="journal article" date="2022" name="Front. Cell. Infect. Microbiol.">
        <title>The Genomes of Two Strains of Taenia crassiceps the Animal Model for the Study of Human Cysticercosis.</title>
        <authorList>
            <person name="Bobes R.J."/>
            <person name="Estrada K."/>
            <person name="Rios-Valencia D.G."/>
            <person name="Calderon-Gallegos A."/>
            <person name="de la Torre P."/>
            <person name="Carrero J.C."/>
            <person name="Sanchez-Flores A."/>
            <person name="Laclette J.P."/>
        </authorList>
    </citation>
    <scope>NUCLEOTIDE SEQUENCE [LARGE SCALE GENOMIC DNA]</scope>
    <source>
        <strain evidence="5">WFUcys</strain>
    </source>
</reference>
<feature type="domain" description="Guanylate cyclase" evidence="4">
    <location>
        <begin position="418"/>
        <end position="550"/>
    </location>
</feature>
<dbReference type="SUPFAM" id="SSF55073">
    <property type="entry name" value="Nucleotide cyclase"/>
    <property type="match status" value="1"/>
</dbReference>
<protein>
    <submittedName>
        <fullName evidence="5">Receptor-type guanylate cyclase gcy-8</fullName>
    </submittedName>
</protein>
<proteinExistence type="predicted"/>
<keyword evidence="5" id="KW-0675">Receptor</keyword>
<dbReference type="Gene3D" id="3.30.70.1230">
    <property type="entry name" value="Nucleotide cyclase"/>
    <property type="match status" value="1"/>
</dbReference>
<sequence>MAEIRNNVWLIRELDLIPPESERLESFATLISQVSSRQSHSQVDLSRSCQCCSILTPSSGVVDMQTISGIYKSISVTLSATRIPLTTAFDYATRKTLIGLRKISHNNILRFYGLANLGDKDIRTLFDGTENEVWGVAAEDDFSENRDFALNKTDLPNYYAKRKYQSLFSSLTLLNTYIAMESYTCHNMNGVLRLRWRPPECLYFEVPLVKKLFSPPQYSSNYDNGRNATAEEWEKDGKSTDSEIPLSHFQDPTVDIYSLGVIVNEVWSRAIPYSEIDPEYGDELQLLDAIASGTLKLEISSTMPAILRSMISDCISMVPVNRPSIYSVKRQITDLADTTQTGLDVYLDIMDKKIKDAERRMTNLDEEERCMNAVQEAIFREFLPKPLAERVLLSISQGIDEETTLGHCLPPSRHPQVTVCALRLLNFHESTQTLPLDEVISALNRLNRLMTTIVEDSKVLRISSFGTVMMMAGDPQSADNDTAKQVVSVADCALDLHNCLRCFGKVPRTEVGPEFAIALDTGAVAMVLRPGNAPALCVFGKVMQNARDLLKFANSKRVCISRATKGLLEASGRFKMNLVSSDTEFGEIYSLEKQKK</sequence>
<evidence type="ECO:0000256" key="1">
    <source>
        <dbReference type="ARBA" id="ARBA00004167"/>
    </source>
</evidence>
<evidence type="ECO:0000256" key="2">
    <source>
        <dbReference type="ARBA" id="ARBA00023239"/>
    </source>
</evidence>
<comment type="subcellular location">
    <subcellularLocation>
        <location evidence="1">Membrane</location>
        <topology evidence="1">Single-pass membrane protein</topology>
    </subcellularLocation>
</comment>
<gene>
    <name evidence="5" type="ORF">TcWFU_000284</name>
</gene>
<dbReference type="InterPro" id="IPR029787">
    <property type="entry name" value="Nucleotide_cyclase"/>
</dbReference>
<feature type="coiled-coil region" evidence="3">
    <location>
        <begin position="347"/>
        <end position="374"/>
    </location>
</feature>
<dbReference type="SMART" id="SM00044">
    <property type="entry name" value="CYCc"/>
    <property type="match status" value="1"/>
</dbReference>
<dbReference type="EMBL" id="JAKROA010000010">
    <property type="protein sequence ID" value="KAL5104807.1"/>
    <property type="molecule type" value="Genomic_DNA"/>
</dbReference>
<dbReference type="Gene3D" id="1.10.510.10">
    <property type="entry name" value="Transferase(Phosphotransferase) domain 1"/>
    <property type="match status" value="1"/>
</dbReference>
<evidence type="ECO:0000313" key="6">
    <source>
        <dbReference type="Proteomes" id="UP001651158"/>
    </source>
</evidence>
<organism evidence="5 6">
    <name type="scientific">Taenia crassiceps</name>
    <dbReference type="NCBI Taxonomy" id="6207"/>
    <lineage>
        <taxon>Eukaryota</taxon>
        <taxon>Metazoa</taxon>
        <taxon>Spiralia</taxon>
        <taxon>Lophotrochozoa</taxon>
        <taxon>Platyhelminthes</taxon>
        <taxon>Cestoda</taxon>
        <taxon>Eucestoda</taxon>
        <taxon>Cyclophyllidea</taxon>
        <taxon>Taeniidae</taxon>
        <taxon>Taenia</taxon>
    </lineage>
</organism>
<dbReference type="InterPro" id="IPR001054">
    <property type="entry name" value="A/G_cyclase"/>
</dbReference>
<dbReference type="Proteomes" id="UP001651158">
    <property type="component" value="Unassembled WGS sequence"/>
</dbReference>
<evidence type="ECO:0000256" key="3">
    <source>
        <dbReference type="SAM" id="Coils"/>
    </source>
</evidence>
<name>A0ABR4Q5F4_9CEST</name>
<dbReference type="SUPFAM" id="SSF56112">
    <property type="entry name" value="Protein kinase-like (PK-like)"/>
    <property type="match status" value="1"/>
</dbReference>
<dbReference type="PROSITE" id="PS50125">
    <property type="entry name" value="GUANYLATE_CYCLASE_2"/>
    <property type="match status" value="1"/>
</dbReference>
<dbReference type="InterPro" id="IPR011009">
    <property type="entry name" value="Kinase-like_dom_sf"/>
</dbReference>
<evidence type="ECO:0000259" key="4">
    <source>
        <dbReference type="PROSITE" id="PS50125"/>
    </source>
</evidence>
<evidence type="ECO:0000313" key="5">
    <source>
        <dbReference type="EMBL" id="KAL5104807.1"/>
    </source>
</evidence>
<dbReference type="Pfam" id="PF00211">
    <property type="entry name" value="Guanylate_cyc"/>
    <property type="match status" value="1"/>
</dbReference>
<keyword evidence="6" id="KW-1185">Reference proteome</keyword>
<keyword evidence="3" id="KW-0175">Coiled coil</keyword>
<keyword evidence="2" id="KW-0456">Lyase</keyword>